<evidence type="ECO:0000256" key="11">
    <source>
        <dbReference type="SAM" id="Phobius"/>
    </source>
</evidence>
<feature type="region of interest" description="Disordered" evidence="10">
    <location>
        <begin position="1"/>
        <end position="187"/>
    </location>
</feature>
<dbReference type="InterPro" id="IPR000276">
    <property type="entry name" value="GPCR_Rhodpsn"/>
</dbReference>
<dbReference type="PRINTS" id="PR00237">
    <property type="entry name" value="GPCRRHODOPSN"/>
</dbReference>
<evidence type="ECO:0000256" key="10">
    <source>
        <dbReference type="SAM" id="MobiDB-lite"/>
    </source>
</evidence>
<keyword evidence="4 9" id="KW-0297">G-protein coupled receptor</keyword>
<dbReference type="Proteomes" id="UP001176940">
    <property type="component" value="Unassembled WGS sequence"/>
</dbReference>
<dbReference type="PROSITE" id="PS00237">
    <property type="entry name" value="G_PROTEIN_RECEP_F1_1"/>
    <property type="match status" value="1"/>
</dbReference>
<feature type="transmembrane region" description="Helical" evidence="11">
    <location>
        <begin position="459"/>
        <end position="483"/>
    </location>
</feature>
<keyword evidence="3 11" id="KW-1133">Transmembrane helix</keyword>
<comment type="similarity">
    <text evidence="8">Belongs to the chemokine-like receptor (CMKLR) family.</text>
</comment>
<evidence type="ECO:0000256" key="9">
    <source>
        <dbReference type="RuleBase" id="RU000688"/>
    </source>
</evidence>
<protein>
    <recommendedName>
        <fullName evidence="12">G-protein coupled receptors family 1 profile domain-containing protein</fullName>
    </recommendedName>
</protein>
<dbReference type="PANTHER" id="PTHR24225:SF28">
    <property type="entry name" value="C3A ANAPHYLATOXIN CHEMOTACTIC RECEPTOR"/>
    <property type="match status" value="1"/>
</dbReference>
<sequence length="557" mass="63137">MIRANTPYESPPKNDRKSYPSNAAPRAPDLLNAKSPPAEDGSTAARRAEANLERERKEEIQVRPSELNPARRLRSLRGQTAGQKRVQAGEASVIHRTGWKNCKSQHAGVAPPPSIMPRVEHRSHESKVKFRVGGSETEEGATQPKRRGQTAAGKEVMTHEEKGRRRLHRTAKAPDHSHHRKRGEGDCYQRDRIYQRHRIHYQIAGMFNGSDENIDFPHSHTQEATFTTVFFVVTFLVGVPGNILVLWVTGWKMKKTVNTVWFLNLAVADIACCLSLPFSTVQLYYQEWLFGAALCKIIPAMVVLNMFASVFTLVAISVDRCIQVVLPVWAQNHRSLRMAWLICLVIWALSFMMSLPAFLYRHISTDHNVTVCEHQFGGHDDVSDYDGSFDLDYEDLLSFNDSDAPFMGLNDHHLGIQHQVSNHEVTITVLRTLFGFLFPLLIIYKTADTSRWAEKTTKVVYGIIIAFCLTWAPYHIIGMVMLYVQNQIVNKLNHVSVALAFSNSCINPILYVFMGKDFKTKMSQSLRQLMESAFSEEMTKTTERSQTKSSVQNSMTV</sequence>
<dbReference type="PROSITE" id="PS50262">
    <property type="entry name" value="G_PROTEIN_RECEP_F1_2"/>
    <property type="match status" value="1"/>
</dbReference>
<evidence type="ECO:0000313" key="14">
    <source>
        <dbReference type="Proteomes" id="UP001176940"/>
    </source>
</evidence>
<keyword evidence="5 11" id="KW-0472">Membrane</keyword>
<gene>
    <name evidence="13" type="ORF">RIMI_LOCUS5114875</name>
</gene>
<dbReference type="PANTHER" id="PTHR24225">
    <property type="entry name" value="CHEMOTACTIC RECEPTOR"/>
    <property type="match status" value="1"/>
</dbReference>
<feature type="compositionally biased region" description="Basic residues" evidence="10">
    <location>
        <begin position="164"/>
        <end position="182"/>
    </location>
</feature>
<dbReference type="PRINTS" id="PR00526">
    <property type="entry name" value="FMETLEUPHER"/>
</dbReference>
<dbReference type="EMBL" id="CAUEEQ010008585">
    <property type="protein sequence ID" value="CAJ0932502.1"/>
    <property type="molecule type" value="Genomic_DNA"/>
</dbReference>
<feature type="compositionally biased region" description="Basic and acidic residues" evidence="10">
    <location>
        <begin position="46"/>
        <end position="61"/>
    </location>
</feature>
<reference evidence="13" key="1">
    <citation type="submission" date="2023-07" db="EMBL/GenBank/DDBJ databases">
        <authorList>
            <person name="Stuckert A."/>
        </authorList>
    </citation>
    <scope>NUCLEOTIDE SEQUENCE</scope>
</reference>
<keyword evidence="7 9" id="KW-0807">Transducer</keyword>
<dbReference type="Gene3D" id="1.20.1070.10">
    <property type="entry name" value="Rhodopsin 7-helix transmembrane proteins"/>
    <property type="match status" value="2"/>
</dbReference>
<evidence type="ECO:0000256" key="3">
    <source>
        <dbReference type="ARBA" id="ARBA00022989"/>
    </source>
</evidence>
<evidence type="ECO:0000256" key="7">
    <source>
        <dbReference type="ARBA" id="ARBA00023224"/>
    </source>
</evidence>
<feature type="transmembrane region" description="Helical" evidence="11">
    <location>
        <begin position="297"/>
        <end position="318"/>
    </location>
</feature>
<dbReference type="InterPro" id="IPR017452">
    <property type="entry name" value="GPCR_Rhodpsn_7TM"/>
</dbReference>
<dbReference type="SUPFAM" id="SSF81321">
    <property type="entry name" value="Family A G protein-coupled receptor-like"/>
    <property type="match status" value="1"/>
</dbReference>
<proteinExistence type="inferred from homology"/>
<evidence type="ECO:0000256" key="4">
    <source>
        <dbReference type="ARBA" id="ARBA00023040"/>
    </source>
</evidence>
<evidence type="ECO:0000256" key="5">
    <source>
        <dbReference type="ARBA" id="ARBA00023136"/>
    </source>
</evidence>
<feature type="transmembrane region" description="Helical" evidence="11">
    <location>
        <begin position="339"/>
        <end position="360"/>
    </location>
</feature>
<comment type="caution">
    <text evidence="13">The sequence shown here is derived from an EMBL/GenBank/DDBJ whole genome shotgun (WGS) entry which is preliminary data.</text>
</comment>
<evidence type="ECO:0000256" key="6">
    <source>
        <dbReference type="ARBA" id="ARBA00023170"/>
    </source>
</evidence>
<evidence type="ECO:0000256" key="1">
    <source>
        <dbReference type="ARBA" id="ARBA00004141"/>
    </source>
</evidence>
<keyword evidence="2 9" id="KW-0812">Transmembrane</keyword>
<comment type="similarity">
    <text evidence="9">Belongs to the G-protein coupled receptor 1 family.</text>
</comment>
<keyword evidence="6 9" id="KW-0675">Receptor</keyword>
<keyword evidence="14" id="KW-1185">Reference proteome</keyword>
<evidence type="ECO:0000259" key="12">
    <source>
        <dbReference type="PROSITE" id="PS50262"/>
    </source>
</evidence>
<evidence type="ECO:0000313" key="13">
    <source>
        <dbReference type="EMBL" id="CAJ0932502.1"/>
    </source>
</evidence>
<accession>A0ABN9L6Y3</accession>
<feature type="transmembrane region" description="Helical" evidence="11">
    <location>
        <begin position="226"/>
        <end position="248"/>
    </location>
</feature>
<feature type="compositionally biased region" description="Basic and acidic residues" evidence="10">
    <location>
        <begin position="118"/>
        <end position="128"/>
    </location>
</feature>
<evidence type="ECO:0000256" key="8">
    <source>
        <dbReference type="ARBA" id="ARBA00025736"/>
    </source>
</evidence>
<dbReference type="InterPro" id="IPR000826">
    <property type="entry name" value="Formyl_rcpt-rel"/>
</dbReference>
<comment type="subcellular location">
    <subcellularLocation>
        <location evidence="1">Membrane</location>
        <topology evidence="1">Multi-pass membrane protein</topology>
    </subcellularLocation>
</comment>
<name>A0ABN9L6Y3_9NEOB</name>
<evidence type="ECO:0000256" key="2">
    <source>
        <dbReference type="ARBA" id="ARBA00022692"/>
    </source>
</evidence>
<feature type="transmembrane region" description="Helical" evidence="11">
    <location>
        <begin position="429"/>
        <end position="447"/>
    </location>
</feature>
<dbReference type="Pfam" id="PF00001">
    <property type="entry name" value="7tm_1"/>
    <property type="match status" value="2"/>
</dbReference>
<feature type="domain" description="G-protein coupled receptors family 1 profile" evidence="12">
    <location>
        <begin position="241"/>
        <end position="511"/>
    </location>
</feature>
<feature type="transmembrane region" description="Helical" evidence="11">
    <location>
        <begin position="260"/>
        <end position="285"/>
    </location>
</feature>
<organism evidence="13 14">
    <name type="scientific">Ranitomeya imitator</name>
    <name type="common">mimic poison frog</name>
    <dbReference type="NCBI Taxonomy" id="111125"/>
    <lineage>
        <taxon>Eukaryota</taxon>
        <taxon>Metazoa</taxon>
        <taxon>Chordata</taxon>
        <taxon>Craniata</taxon>
        <taxon>Vertebrata</taxon>
        <taxon>Euteleostomi</taxon>
        <taxon>Amphibia</taxon>
        <taxon>Batrachia</taxon>
        <taxon>Anura</taxon>
        <taxon>Neobatrachia</taxon>
        <taxon>Hyloidea</taxon>
        <taxon>Dendrobatidae</taxon>
        <taxon>Dendrobatinae</taxon>
        <taxon>Ranitomeya</taxon>
    </lineage>
</organism>
<feature type="transmembrane region" description="Helical" evidence="11">
    <location>
        <begin position="495"/>
        <end position="514"/>
    </location>
</feature>